<gene>
    <name evidence="1" type="ORF">PSH67_11980</name>
</gene>
<organism evidence="1 2">
    <name type="scientific">Pseudomonas lurida</name>
    <dbReference type="NCBI Taxonomy" id="244566"/>
    <lineage>
        <taxon>Bacteria</taxon>
        <taxon>Pseudomonadati</taxon>
        <taxon>Pseudomonadota</taxon>
        <taxon>Gammaproteobacteria</taxon>
        <taxon>Pseudomonadales</taxon>
        <taxon>Pseudomonadaceae</taxon>
        <taxon>Pseudomonas</taxon>
    </lineage>
</organism>
<sequence>MQPVYMEVEEDESLARVRGGHLQLLIDQGARLINRQFALIALGVRAPQGRLAELRDVTRLIAVDASGAGCRACDGAPGSLGIDVLLEPPAPVLQLFQVLESVEH</sequence>
<name>A0ABY9G1E1_9PSED</name>
<dbReference type="Proteomes" id="UP001236748">
    <property type="component" value="Chromosome"/>
</dbReference>
<dbReference type="RefSeq" id="WP_305390590.1">
    <property type="nucleotide sequence ID" value="NZ_CP117450.1"/>
</dbReference>
<protein>
    <submittedName>
        <fullName evidence="1">Uncharacterized protein</fullName>
    </submittedName>
</protein>
<accession>A0ABY9G1E1</accession>
<dbReference type="EMBL" id="CP117450">
    <property type="protein sequence ID" value="WLH09346.1"/>
    <property type="molecule type" value="Genomic_DNA"/>
</dbReference>
<evidence type="ECO:0000313" key="1">
    <source>
        <dbReference type="EMBL" id="WLH09346.1"/>
    </source>
</evidence>
<reference evidence="1 2" key="1">
    <citation type="submission" date="2023-02" db="EMBL/GenBank/DDBJ databases">
        <title>Evolution of Hrp T3SS in non-pathogenic Pseudomonas fluorescens.</title>
        <authorList>
            <person name="Liao K."/>
            <person name="Wei H."/>
            <person name="Gu Y."/>
        </authorList>
    </citation>
    <scope>NUCLEOTIDE SEQUENCE [LARGE SCALE GENOMIC DNA]</scope>
    <source>
        <strain evidence="1 2">FP2043</strain>
    </source>
</reference>
<proteinExistence type="predicted"/>
<keyword evidence="2" id="KW-1185">Reference proteome</keyword>
<evidence type="ECO:0000313" key="2">
    <source>
        <dbReference type="Proteomes" id="UP001236748"/>
    </source>
</evidence>